<sequence>MAQGAVATVPANGASLTADELREILECDRIVRFRDAVLSGTHPRIKVPYHLARNVSSPLSPALRTSAAAAPSGVSTRLTSGLPQLQDSTAFTPKPPFNQRAAVEEHARSISTKPTRSEIDPVLLEKSDGLIRAEIMLQRQKLERALRDQIEQQRLTARALLQTSESLPDFDISDVFAKALTIVQPISSTSDMETAVGAQASANDSFDENSFYSSQHDTPGPSTSSEGQKDQSDSFSRGVTSTDQRPVESSSTPHQIADQETVTSGLSLSTDNLAAQSSSQSQSLRSQHLQRTTDYMEQNQTVCGTRFSASGVPIESDTRIPNLNRPKSIQNHSTVQDESIAPSNNPQTAIQIHVQNTATELLKQALEGEEPSPLIRAHNLSPVAPRPARVSPLATARNPPILQHPIPIDEAPPAQVVALRSEPAGVSSSTDSSPRDAKGAGKKKERKKKRRRAASKDNADQPDSPYIKPEPRSPSPFGVVPLPRPQKRLRQGGQHATELNYDEPRYDQRVEELDRPPVQQFRESLRRPAYDRYPEDPRTASSRPSYHAVDAYDTVPNYHTVDRVEEGYVRTSDGQYPRRPRSPTVYAVPYASDEGRIVRATSHAVVDRRLHDEPRYYRESQIPPRASVRPDADLERSRSPIIRERRSPIPMGPPRQPVRVVVDEYGREYIEPGPVPVMRQSVAPPIRPRDPEFYYERAPMRSVSSRVPIEYEENGVIYRRASPAIPPPRRVITQPEYISQPEYRSYRQREYSVRPVAPPGEEYIQIRRPETREMSHFEGAPREYIPRAATSFRPPPERHEMAREYVPRLQSVRPEPPLREYAASVRPEARREMVTQSQREYSVRPIETVPRREHLAPVPAGERYYDDSRQRPNEVTYVDRPPPMESADVVYMDDGRREFYR</sequence>
<dbReference type="Proteomes" id="UP000258309">
    <property type="component" value="Unassembled WGS sequence"/>
</dbReference>
<dbReference type="OrthoDB" id="5333304at2759"/>
<evidence type="ECO:0000313" key="3">
    <source>
        <dbReference type="Proteomes" id="UP000258309"/>
    </source>
</evidence>
<organism evidence="2 3">
    <name type="scientific">Scytalidium lignicola</name>
    <name type="common">Hyphomycete</name>
    <dbReference type="NCBI Taxonomy" id="5539"/>
    <lineage>
        <taxon>Eukaryota</taxon>
        <taxon>Fungi</taxon>
        <taxon>Dikarya</taxon>
        <taxon>Ascomycota</taxon>
        <taxon>Pezizomycotina</taxon>
        <taxon>Leotiomycetes</taxon>
        <taxon>Leotiomycetes incertae sedis</taxon>
        <taxon>Scytalidium</taxon>
    </lineage>
</organism>
<feature type="region of interest" description="Disordered" evidence="1">
    <location>
        <begin position="74"/>
        <end position="96"/>
    </location>
</feature>
<feature type="non-terminal residue" evidence="2">
    <location>
        <position position="901"/>
    </location>
</feature>
<feature type="compositionally biased region" description="Polar residues" evidence="1">
    <location>
        <begin position="74"/>
        <end position="91"/>
    </location>
</feature>
<feature type="compositionally biased region" description="Low complexity" evidence="1">
    <location>
        <begin position="276"/>
        <end position="290"/>
    </location>
</feature>
<name>A0A3E2HQJ9_SCYLI</name>
<feature type="compositionally biased region" description="Basic and acidic residues" evidence="1">
    <location>
        <begin position="502"/>
        <end position="515"/>
    </location>
</feature>
<feature type="region of interest" description="Disordered" evidence="1">
    <location>
        <begin position="206"/>
        <end position="263"/>
    </location>
</feature>
<feature type="compositionally biased region" description="Basic and acidic residues" evidence="1">
    <location>
        <begin position="523"/>
        <end position="538"/>
    </location>
</feature>
<dbReference type="STRING" id="5539.A0A3E2HQJ9"/>
<comment type="caution">
    <text evidence="2">The sequence shown here is derived from an EMBL/GenBank/DDBJ whole genome shotgun (WGS) entry which is preliminary data.</text>
</comment>
<feature type="region of interest" description="Disordered" evidence="1">
    <location>
        <begin position="829"/>
        <end position="888"/>
    </location>
</feature>
<reference evidence="2 3" key="1">
    <citation type="submission" date="2018-05" db="EMBL/GenBank/DDBJ databases">
        <title>Draft genome sequence of Scytalidium lignicola DSM 105466, a ubiquitous saprotrophic fungus.</title>
        <authorList>
            <person name="Buettner E."/>
            <person name="Gebauer A.M."/>
            <person name="Hofrichter M."/>
            <person name="Liers C."/>
            <person name="Kellner H."/>
        </authorList>
    </citation>
    <scope>NUCLEOTIDE SEQUENCE [LARGE SCALE GENOMIC DNA]</scope>
    <source>
        <strain evidence="2 3">DSM 105466</strain>
    </source>
</reference>
<keyword evidence="3" id="KW-1185">Reference proteome</keyword>
<feature type="region of interest" description="Disordered" evidence="1">
    <location>
        <begin position="420"/>
        <end position="554"/>
    </location>
</feature>
<feature type="non-terminal residue" evidence="2">
    <location>
        <position position="1"/>
    </location>
</feature>
<feature type="region of interest" description="Disordered" evidence="1">
    <location>
        <begin position="272"/>
        <end position="291"/>
    </location>
</feature>
<gene>
    <name evidence="2" type="ORF">B7463_g688</name>
</gene>
<feature type="compositionally biased region" description="Basic residues" evidence="1">
    <location>
        <begin position="440"/>
        <end position="453"/>
    </location>
</feature>
<feature type="compositionally biased region" description="Polar residues" evidence="1">
    <location>
        <begin position="206"/>
        <end position="226"/>
    </location>
</feature>
<proteinExistence type="predicted"/>
<dbReference type="EMBL" id="NCSJ02000006">
    <property type="protein sequence ID" value="RFU35617.1"/>
    <property type="molecule type" value="Genomic_DNA"/>
</dbReference>
<evidence type="ECO:0000256" key="1">
    <source>
        <dbReference type="SAM" id="MobiDB-lite"/>
    </source>
</evidence>
<dbReference type="AlphaFoldDB" id="A0A3E2HQJ9"/>
<evidence type="ECO:0000313" key="2">
    <source>
        <dbReference type="EMBL" id="RFU35617.1"/>
    </source>
</evidence>
<feature type="compositionally biased region" description="Polar residues" evidence="1">
    <location>
        <begin position="233"/>
        <end position="263"/>
    </location>
</feature>
<protein>
    <submittedName>
        <fullName evidence="2">Uncharacterized protein</fullName>
    </submittedName>
</protein>
<feature type="compositionally biased region" description="Basic and acidic residues" evidence="1">
    <location>
        <begin position="863"/>
        <end position="872"/>
    </location>
</feature>
<accession>A0A3E2HQJ9</accession>
<dbReference type="OMA" id="YVQEMPP"/>